<evidence type="ECO:0000313" key="3">
    <source>
        <dbReference type="Proteomes" id="UP000764045"/>
    </source>
</evidence>
<dbReference type="Proteomes" id="UP000764045">
    <property type="component" value="Unassembled WGS sequence"/>
</dbReference>
<keyword evidence="1" id="KW-0732">Signal</keyword>
<sequence>MRKTVVVLVMMIGLCSGMSLSAAEKSAEAANSTWTFYSVTDKPTAEELASVSDGEFGKEATCLYNQLEKLCVKRVPVVPGDPTTRIVFKKGDIYNAVRKIGKGLEDDVKDNAMSSDEASRKMMHVLNVAISAYYSEDSKSFEKALRASKKDYNKLLAVFDRVSLEQ</sequence>
<evidence type="ECO:0000256" key="1">
    <source>
        <dbReference type="SAM" id="SignalP"/>
    </source>
</evidence>
<dbReference type="EMBL" id="JACJJL010000027">
    <property type="protein sequence ID" value="MBM6662706.1"/>
    <property type="molecule type" value="Genomic_DNA"/>
</dbReference>
<keyword evidence="3" id="KW-1185">Reference proteome</keyword>
<protein>
    <submittedName>
        <fullName evidence="2">Uncharacterized protein</fullName>
    </submittedName>
</protein>
<feature type="signal peptide" evidence="1">
    <location>
        <begin position="1"/>
        <end position="22"/>
    </location>
</feature>
<name>A0A938WPN6_9BACT</name>
<gene>
    <name evidence="2" type="ORF">H6B30_13275</name>
</gene>
<feature type="chain" id="PRO_5037183504" evidence="1">
    <location>
        <begin position="23"/>
        <end position="166"/>
    </location>
</feature>
<accession>A0A938WPN6</accession>
<evidence type="ECO:0000313" key="2">
    <source>
        <dbReference type="EMBL" id="MBM6662706.1"/>
    </source>
</evidence>
<comment type="caution">
    <text evidence="2">The sequence shown here is derived from an EMBL/GenBank/DDBJ whole genome shotgun (WGS) entry which is preliminary data.</text>
</comment>
<organism evidence="2 3">
    <name type="scientific">Marseilla massiliensis</name>
    <dbReference type="NCBI Taxonomy" id="1841864"/>
    <lineage>
        <taxon>Bacteria</taxon>
        <taxon>Pseudomonadati</taxon>
        <taxon>Bacteroidota</taxon>
        <taxon>Bacteroidia</taxon>
        <taxon>Bacteroidales</taxon>
        <taxon>Prevotellaceae</taxon>
        <taxon>Marseilla</taxon>
    </lineage>
</organism>
<proteinExistence type="predicted"/>
<dbReference type="RefSeq" id="WP_205111356.1">
    <property type="nucleotide sequence ID" value="NZ_CAWUJD010000001.1"/>
</dbReference>
<dbReference type="AlphaFoldDB" id="A0A938WPN6"/>
<reference evidence="2 3" key="1">
    <citation type="journal article" date="2021" name="Sci. Rep.">
        <title>The distribution of antibiotic resistance genes in chicken gut microbiota commensals.</title>
        <authorList>
            <person name="Juricova H."/>
            <person name="Matiasovicova J."/>
            <person name="Kubasova T."/>
            <person name="Cejkova D."/>
            <person name="Rychlik I."/>
        </authorList>
    </citation>
    <scope>NUCLEOTIDE SEQUENCE [LARGE SCALE GENOMIC DNA]</scope>
    <source>
        <strain evidence="2 3">An819</strain>
    </source>
</reference>